<evidence type="ECO:0000256" key="1">
    <source>
        <dbReference type="SAM" id="SignalP"/>
    </source>
</evidence>
<accession>A0A914UW41</accession>
<evidence type="ECO:0000313" key="3">
    <source>
        <dbReference type="Proteomes" id="UP000887566"/>
    </source>
</evidence>
<reference evidence="4" key="1">
    <citation type="submission" date="2022-11" db="UniProtKB">
        <authorList>
            <consortium name="WormBaseParasite"/>
        </authorList>
    </citation>
    <scope>IDENTIFICATION</scope>
</reference>
<organism evidence="3 4">
    <name type="scientific">Plectus sambesii</name>
    <dbReference type="NCBI Taxonomy" id="2011161"/>
    <lineage>
        <taxon>Eukaryota</taxon>
        <taxon>Metazoa</taxon>
        <taxon>Ecdysozoa</taxon>
        <taxon>Nematoda</taxon>
        <taxon>Chromadorea</taxon>
        <taxon>Plectida</taxon>
        <taxon>Plectina</taxon>
        <taxon>Plectoidea</taxon>
        <taxon>Plectidae</taxon>
        <taxon>Plectus</taxon>
    </lineage>
</organism>
<dbReference type="Pfam" id="PF24748">
    <property type="entry name" value="Galaxin_repeat"/>
    <property type="match status" value="1"/>
</dbReference>
<feature type="signal peptide" evidence="1">
    <location>
        <begin position="1"/>
        <end position="22"/>
    </location>
</feature>
<dbReference type="WBParaSite" id="PSAMB.scaffold12617size2674.g34980.t1">
    <property type="protein sequence ID" value="PSAMB.scaffold12617size2674.g34980.t1"/>
    <property type="gene ID" value="PSAMB.scaffold12617size2674.g34980"/>
</dbReference>
<feature type="domain" description="Galaxin-like repeats" evidence="2">
    <location>
        <begin position="53"/>
        <end position="195"/>
    </location>
</feature>
<keyword evidence="1" id="KW-0732">Signal</keyword>
<feature type="chain" id="PRO_5037206480" description="Galaxin-like repeats domain-containing protein" evidence="1">
    <location>
        <begin position="23"/>
        <end position="254"/>
    </location>
</feature>
<dbReference type="Proteomes" id="UP000887566">
    <property type="component" value="Unplaced"/>
</dbReference>
<keyword evidence="3" id="KW-1185">Reference proteome</keyword>
<evidence type="ECO:0000313" key="4">
    <source>
        <dbReference type="WBParaSite" id="PSAMB.scaffold12617size2674.g34980.t1"/>
    </source>
</evidence>
<proteinExistence type="predicted"/>
<sequence length="254" mass="27735">MTLASNIAVLLPLCLYILHTHQQPQQLVISACCGTTAANCLNYSNAEDLFGLSCCGTRPINQFEEICCNNVARKRRQGNKYYEQCCGDQVLGYDETCCSNVVHRIANQQCCGNQTFNMYDQRKLCCDGVLSEIPEGKIGACCGSRAFDGGVNQFCCAGSVSNRSTSDSCCMRFRANETDPIAGQPYNSATHFCCDTPFPIAGNQACCYVRRTGGDADPLDKPMVYDTTRQCCSFPFKQPMPKPANNDCSTVGLV</sequence>
<dbReference type="AlphaFoldDB" id="A0A914UW41"/>
<name>A0A914UW41_9BILA</name>
<evidence type="ECO:0000259" key="2">
    <source>
        <dbReference type="Pfam" id="PF24748"/>
    </source>
</evidence>
<protein>
    <recommendedName>
        <fullName evidence="2">Galaxin-like repeats domain-containing protein</fullName>
    </recommendedName>
</protein>
<dbReference type="InterPro" id="IPR056601">
    <property type="entry name" value="Galaxin_dom"/>
</dbReference>